<sequence>MSALPSLSWKPELTADELHDSLSSSVDRRNRRIFQITNHSRHAAHFTSFNNRTLNMARCFP</sequence>
<dbReference type="Proteomes" id="UP001162162">
    <property type="component" value="Unassembled WGS sequence"/>
</dbReference>
<organism evidence="1 2">
    <name type="scientific">Aromia moschata</name>
    <dbReference type="NCBI Taxonomy" id="1265417"/>
    <lineage>
        <taxon>Eukaryota</taxon>
        <taxon>Metazoa</taxon>
        <taxon>Ecdysozoa</taxon>
        <taxon>Arthropoda</taxon>
        <taxon>Hexapoda</taxon>
        <taxon>Insecta</taxon>
        <taxon>Pterygota</taxon>
        <taxon>Neoptera</taxon>
        <taxon>Endopterygota</taxon>
        <taxon>Coleoptera</taxon>
        <taxon>Polyphaga</taxon>
        <taxon>Cucujiformia</taxon>
        <taxon>Chrysomeloidea</taxon>
        <taxon>Cerambycidae</taxon>
        <taxon>Cerambycinae</taxon>
        <taxon>Callichromatini</taxon>
        <taxon>Aromia</taxon>
    </lineage>
</organism>
<comment type="caution">
    <text evidence="1">The sequence shown here is derived from an EMBL/GenBank/DDBJ whole genome shotgun (WGS) entry which is preliminary data.</text>
</comment>
<gene>
    <name evidence="1" type="ORF">NQ318_020042</name>
</gene>
<evidence type="ECO:0000313" key="2">
    <source>
        <dbReference type="Proteomes" id="UP001162162"/>
    </source>
</evidence>
<name>A0AAV8Z970_9CUCU</name>
<evidence type="ECO:0000313" key="1">
    <source>
        <dbReference type="EMBL" id="KAJ8960749.1"/>
    </source>
</evidence>
<accession>A0AAV8Z970</accession>
<dbReference type="AlphaFoldDB" id="A0AAV8Z970"/>
<proteinExistence type="predicted"/>
<dbReference type="EMBL" id="JAPWTK010000007">
    <property type="protein sequence ID" value="KAJ8960749.1"/>
    <property type="molecule type" value="Genomic_DNA"/>
</dbReference>
<protein>
    <submittedName>
        <fullName evidence="1">Uncharacterized protein</fullName>
    </submittedName>
</protein>
<reference evidence="1" key="1">
    <citation type="journal article" date="2023" name="Insect Mol. Biol.">
        <title>Genome sequencing provides insights into the evolution of gene families encoding plant cell wall-degrading enzymes in longhorned beetles.</title>
        <authorList>
            <person name="Shin N.R."/>
            <person name="Okamura Y."/>
            <person name="Kirsch R."/>
            <person name="Pauchet Y."/>
        </authorList>
    </citation>
    <scope>NUCLEOTIDE SEQUENCE</scope>
    <source>
        <strain evidence="1">AMC_N1</strain>
    </source>
</reference>
<keyword evidence="2" id="KW-1185">Reference proteome</keyword>